<evidence type="ECO:0000256" key="2">
    <source>
        <dbReference type="ARBA" id="ARBA00023015"/>
    </source>
</evidence>
<dbReference type="InterPro" id="IPR016032">
    <property type="entry name" value="Sig_transdc_resp-reg_C-effctor"/>
</dbReference>
<gene>
    <name evidence="8" type="ORF">JFN93_21960</name>
</gene>
<dbReference type="InterPro" id="IPR000792">
    <property type="entry name" value="Tscrpt_reg_LuxR_C"/>
</dbReference>
<protein>
    <submittedName>
        <fullName evidence="8">Response regulator transcription factor</fullName>
    </submittedName>
</protein>
<evidence type="ECO:0000313" key="8">
    <source>
        <dbReference type="EMBL" id="MBJ6727387.1"/>
    </source>
</evidence>
<evidence type="ECO:0000256" key="1">
    <source>
        <dbReference type="ARBA" id="ARBA00022553"/>
    </source>
</evidence>
<dbReference type="EMBL" id="JAEMHM010000023">
    <property type="protein sequence ID" value="MBJ6727387.1"/>
    <property type="molecule type" value="Genomic_DNA"/>
</dbReference>
<dbReference type="InterPro" id="IPR058245">
    <property type="entry name" value="NreC/VraR/RcsB-like_REC"/>
</dbReference>
<evidence type="ECO:0000259" key="6">
    <source>
        <dbReference type="PROSITE" id="PS50043"/>
    </source>
</evidence>
<evidence type="ECO:0000256" key="4">
    <source>
        <dbReference type="ARBA" id="ARBA00023163"/>
    </source>
</evidence>
<dbReference type="InterPro" id="IPR011006">
    <property type="entry name" value="CheY-like_superfamily"/>
</dbReference>
<dbReference type="GO" id="GO:0006355">
    <property type="term" value="P:regulation of DNA-templated transcription"/>
    <property type="evidence" value="ECO:0007669"/>
    <property type="project" value="InterPro"/>
</dbReference>
<dbReference type="CDD" id="cd06170">
    <property type="entry name" value="LuxR_C_like"/>
    <property type="match status" value="1"/>
</dbReference>
<sequence>MSINVLLVDDHKIIRDGLSAILQNQDDIHIIGEAGEGSEAIDKVQALSPDVVVMDLTLPDMGGIVATRRILAERPDTNVLILTMFLDENCVMESLEAGARAYLVKDCAAEELVAAIRSIHRGKPYLCAGAQEIMMHRIAPSPPPKMTAELTKRELQVLKMTAQGLNTKEIAYQLGVSVKMIEVHRMNVKRKLGLHSIAQLATHALKSGLIS</sequence>
<feature type="domain" description="Response regulatory" evidence="7">
    <location>
        <begin position="4"/>
        <end position="120"/>
    </location>
</feature>
<dbReference type="Pfam" id="PF00196">
    <property type="entry name" value="GerE"/>
    <property type="match status" value="1"/>
</dbReference>
<dbReference type="PRINTS" id="PR00038">
    <property type="entry name" value="HTHLUXR"/>
</dbReference>
<accession>A0A8J7S863</accession>
<dbReference type="PROSITE" id="PS50043">
    <property type="entry name" value="HTH_LUXR_2"/>
    <property type="match status" value="1"/>
</dbReference>
<keyword evidence="9" id="KW-1185">Reference proteome</keyword>
<dbReference type="Gene3D" id="3.40.50.2300">
    <property type="match status" value="1"/>
</dbReference>
<dbReference type="InterPro" id="IPR001789">
    <property type="entry name" value="Sig_transdc_resp-reg_receiver"/>
</dbReference>
<keyword evidence="4" id="KW-0804">Transcription</keyword>
<dbReference type="Proteomes" id="UP000636888">
    <property type="component" value="Unassembled WGS sequence"/>
</dbReference>
<dbReference type="CDD" id="cd17535">
    <property type="entry name" value="REC_NarL-like"/>
    <property type="match status" value="1"/>
</dbReference>
<evidence type="ECO:0000256" key="3">
    <source>
        <dbReference type="ARBA" id="ARBA00023125"/>
    </source>
</evidence>
<dbReference type="PANTHER" id="PTHR43214">
    <property type="entry name" value="TWO-COMPONENT RESPONSE REGULATOR"/>
    <property type="match status" value="1"/>
</dbReference>
<reference evidence="8" key="1">
    <citation type="submission" date="2020-12" db="EMBL/GenBank/DDBJ databases">
        <title>Geomonas sp. Red875, isolated from river sediment.</title>
        <authorList>
            <person name="Xu Z."/>
            <person name="Zhang Z."/>
            <person name="Masuda Y."/>
            <person name="Itoh H."/>
            <person name="Senoo K."/>
        </authorList>
    </citation>
    <scope>NUCLEOTIDE SEQUENCE</scope>
    <source>
        <strain evidence="8">Red875</strain>
    </source>
</reference>
<dbReference type="AlphaFoldDB" id="A0A8J7S863"/>
<dbReference type="SUPFAM" id="SSF52172">
    <property type="entry name" value="CheY-like"/>
    <property type="match status" value="1"/>
</dbReference>
<evidence type="ECO:0000259" key="7">
    <source>
        <dbReference type="PROSITE" id="PS50110"/>
    </source>
</evidence>
<dbReference type="SMART" id="SM00448">
    <property type="entry name" value="REC"/>
    <property type="match status" value="1"/>
</dbReference>
<name>A0A8J7S863_9BACT</name>
<dbReference type="PANTHER" id="PTHR43214:SF41">
    <property type="entry name" value="NITRATE_NITRITE RESPONSE REGULATOR PROTEIN NARP"/>
    <property type="match status" value="1"/>
</dbReference>
<dbReference type="Pfam" id="PF00072">
    <property type="entry name" value="Response_reg"/>
    <property type="match status" value="1"/>
</dbReference>
<dbReference type="RefSeq" id="WP_199386440.1">
    <property type="nucleotide sequence ID" value="NZ_JAEMHM010000023.1"/>
</dbReference>
<dbReference type="GO" id="GO:0000160">
    <property type="term" value="P:phosphorelay signal transduction system"/>
    <property type="evidence" value="ECO:0007669"/>
    <property type="project" value="InterPro"/>
</dbReference>
<dbReference type="SMART" id="SM00421">
    <property type="entry name" value="HTH_LUXR"/>
    <property type="match status" value="1"/>
</dbReference>
<keyword evidence="3" id="KW-0238">DNA-binding</keyword>
<dbReference type="GO" id="GO:0003677">
    <property type="term" value="F:DNA binding"/>
    <property type="evidence" value="ECO:0007669"/>
    <property type="project" value="UniProtKB-KW"/>
</dbReference>
<organism evidence="8 9">
    <name type="scientific">Geomesophilobacter sediminis</name>
    <dbReference type="NCBI Taxonomy" id="2798584"/>
    <lineage>
        <taxon>Bacteria</taxon>
        <taxon>Pseudomonadati</taxon>
        <taxon>Thermodesulfobacteriota</taxon>
        <taxon>Desulfuromonadia</taxon>
        <taxon>Geobacterales</taxon>
        <taxon>Geobacteraceae</taxon>
        <taxon>Geomesophilobacter</taxon>
    </lineage>
</organism>
<feature type="domain" description="HTH luxR-type" evidence="6">
    <location>
        <begin position="143"/>
        <end position="208"/>
    </location>
</feature>
<keyword evidence="2" id="KW-0805">Transcription regulation</keyword>
<evidence type="ECO:0000256" key="5">
    <source>
        <dbReference type="PROSITE-ProRule" id="PRU00169"/>
    </source>
</evidence>
<dbReference type="SUPFAM" id="SSF46894">
    <property type="entry name" value="C-terminal effector domain of the bipartite response regulators"/>
    <property type="match status" value="1"/>
</dbReference>
<keyword evidence="1 5" id="KW-0597">Phosphoprotein</keyword>
<evidence type="ECO:0000313" key="9">
    <source>
        <dbReference type="Proteomes" id="UP000636888"/>
    </source>
</evidence>
<dbReference type="PROSITE" id="PS50110">
    <property type="entry name" value="RESPONSE_REGULATORY"/>
    <property type="match status" value="1"/>
</dbReference>
<comment type="caution">
    <text evidence="8">The sequence shown here is derived from an EMBL/GenBank/DDBJ whole genome shotgun (WGS) entry which is preliminary data.</text>
</comment>
<feature type="modified residue" description="4-aspartylphosphate" evidence="5">
    <location>
        <position position="55"/>
    </location>
</feature>
<proteinExistence type="predicted"/>
<dbReference type="InterPro" id="IPR039420">
    <property type="entry name" value="WalR-like"/>
</dbReference>